<name>W5TUM7_9NOCA</name>
<organism evidence="2 3">
    <name type="scientific">Nocardia nova SH22a</name>
    <dbReference type="NCBI Taxonomy" id="1415166"/>
    <lineage>
        <taxon>Bacteria</taxon>
        <taxon>Bacillati</taxon>
        <taxon>Actinomycetota</taxon>
        <taxon>Actinomycetes</taxon>
        <taxon>Mycobacteriales</taxon>
        <taxon>Nocardiaceae</taxon>
        <taxon>Nocardia</taxon>
    </lineage>
</organism>
<dbReference type="HOGENOM" id="CLU_032806_0_0_11"/>
<protein>
    <submittedName>
        <fullName evidence="2">Putative bacteriophage protein</fullName>
    </submittedName>
</protein>
<dbReference type="PATRIC" id="fig|1415166.3.peg.6261"/>
<reference evidence="2 3" key="1">
    <citation type="journal article" date="2014" name="Appl. Environ. Microbiol.">
        <title>Insights into the Microbial Degradation of Rubber and Gutta-Percha by Analysis of the Complete Genome of Nocardia nova SH22a.</title>
        <authorList>
            <person name="Luo Q."/>
            <person name="Hiessl S."/>
            <person name="Poehlein A."/>
            <person name="Daniel R."/>
            <person name="Steinbuchel A."/>
        </authorList>
    </citation>
    <scope>NUCLEOTIDE SEQUENCE [LARGE SCALE GENOMIC DNA]</scope>
    <source>
        <strain evidence="2">SH22a</strain>
    </source>
</reference>
<dbReference type="eggNOG" id="ENOG5031DPM">
    <property type="taxonomic scope" value="Bacteria"/>
</dbReference>
<dbReference type="EMBL" id="CP006850">
    <property type="protein sequence ID" value="AHH20861.1"/>
    <property type="molecule type" value="Genomic_DNA"/>
</dbReference>
<dbReference type="KEGG" id="nno:NONO_c60850"/>
<keyword evidence="3" id="KW-1185">Reference proteome</keyword>
<gene>
    <name evidence="2" type="ORF">NONO_c60850</name>
</gene>
<accession>W5TUM7</accession>
<dbReference type="Proteomes" id="UP000019150">
    <property type="component" value="Chromosome"/>
</dbReference>
<dbReference type="STRING" id="1415166.NONO_c60850"/>
<sequence length="570" mass="62457">MTTATLPSHADIAAGAQLRRDALNAMRRARPLPRLWTNKKDGSPGLELMGSAEDSITGAFPFKRNQFGTSGTLTIRLDHYLAKWLISIPDDPEAKKNVVITVDHYGGKVRWSGLLKYFKAVKKNGLWYLEVTFIDDLQYLQFLLGAPNPVLPISIFQFPRVLPIFGPAKWAISMMILLNLIRIEGNLWNLPDDPFAVGSWNGLFDWSSWQVLIKAKAIDLDDSSVWTLLATRMNRMDQVIQNALDDAQLTMRYRRILTVDGEVSDVPGVPEVANGALVLEVVDTSGYYSPDGVATGGGIVGGFARTVQGFASGFVEDVQTIAGDVESWPASYYDDGYIGPGDPTRTWIVLRDSKYSNIETSEWTWGPATAARAIAGGDNPLIDNLAHLTIESIGALIGYFCLGGFSGLGSIVADVVMPFLVGTIFAWVEWQNHTRAHNLGWAHLWEVLAQGAENNAWSLGTIVALRGAFLSTASQASHVMEMGSGGRFLPGLMFMPGDRVGSTFEQATATIRVDLCEEIDLSWDYESDRPHEYRAKIGLAQATMSLAERQARQISFALSVIANIGVHLLS</sequence>
<evidence type="ECO:0000313" key="3">
    <source>
        <dbReference type="Proteomes" id="UP000019150"/>
    </source>
</evidence>
<dbReference type="RefSeq" id="WP_025352200.1">
    <property type="nucleotide sequence ID" value="NZ_CP006850.1"/>
</dbReference>
<dbReference type="InterPro" id="IPR029432">
    <property type="entry name" value="Gp28/Gp37-like_dom"/>
</dbReference>
<evidence type="ECO:0000259" key="1">
    <source>
        <dbReference type="Pfam" id="PF14594"/>
    </source>
</evidence>
<dbReference type="AlphaFoldDB" id="W5TUM7"/>
<proteinExistence type="predicted"/>
<dbReference type="OrthoDB" id="4410004at2"/>
<evidence type="ECO:0000313" key="2">
    <source>
        <dbReference type="EMBL" id="AHH20861.1"/>
    </source>
</evidence>
<feature type="domain" description="Gp28/Gp37-like" evidence="1">
    <location>
        <begin position="45"/>
        <end position="538"/>
    </location>
</feature>
<dbReference type="Pfam" id="PF14594">
    <property type="entry name" value="Sipho_Gp37"/>
    <property type="match status" value="1"/>
</dbReference>